<keyword evidence="1" id="KW-1133">Transmembrane helix</keyword>
<sequence length="735" mass="79176">MGDFGHTGGAPDGALPPWSCRLRVRSVERVMSAAMPSSVSTTPASAWRYRPELDGLRTFAVVAIVFFHARVAGASSSFIVLDLFFVLSGFLVTNVVLSEVDATGELRLGRYYARRVRRLLPAAVVTIVVTSVVFVLVASEPERLGLVRDAQAALVYLANWQFIADGADYFAGDVRDSPFMHFWSLSVEEQYYIVFPLLLLAWWKLAPGRARVLLGGLSVLTALSVASQLYWAQVDPTRAYFATDARLFQLLAGAILAVALREFATRRAEGGIHWRRAGRALAVAGLGGYVLLGSELVDMSVSHRNLLATLLAVSLVVGTYTAPGSLVARGFALPWMTYLGKISYGIYLWHYPVLLVLGRVFDVRPALLALMALVGAIALASMSYQMLETPIRRGRVLDAFPWPAVAAGLAVSVGTALVVVGPILTSERQPSVAAASVGGSIAAEAAVAEDEAVVRKLARQVPGDLDFRKISNDRGPGVTFCRPSAPADCTVVDGDGPHVVVVGDSHARMLSAGLVELAEERGFRLSMSVVNSCPWQDGLLNVEAPEGSQRRCLDARQDFYDQTLPAMDADVVILANLARSAPDRWQGKVVDQDGRARGDLNQRQLEATRQTVRKINRAGATAVMVRSIVGTDGWEMEGPDPLDCLARAKRQRECAVSPPLDRPVADGIYESVAIGNDDATTVDLNPVFCPDAPACRPIIDGVVVWRDAAHLTGSITRHLRTEVWAAVEDTGVVPG</sequence>
<dbReference type="Proteomes" id="UP000294894">
    <property type="component" value="Chromosome"/>
</dbReference>
<dbReference type="GO" id="GO:0009103">
    <property type="term" value="P:lipopolysaccharide biosynthetic process"/>
    <property type="evidence" value="ECO:0007669"/>
    <property type="project" value="TreeGrafter"/>
</dbReference>
<feature type="transmembrane region" description="Helical" evidence="1">
    <location>
        <begin position="367"/>
        <end position="387"/>
    </location>
</feature>
<keyword evidence="4" id="KW-0808">Transferase</keyword>
<dbReference type="InterPro" id="IPR043968">
    <property type="entry name" value="SGNH"/>
</dbReference>
<dbReference type="Pfam" id="PF19040">
    <property type="entry name" value="SGNH"/>
    <property type="match status" value="1"/>
</dbReference>
<keyword evidence="1" id="KW-0472">Membrane</keyword>
<dbReference type="InterPro" id="IPR002656">
    <property type="entry name" value="Acyl_transf_3_dom"/>
</dbReference>
<evidence type="ECO:0000256" key="1">
    <source>
        <dbReference type="SAM" id="Phobius"/>
    </source>
</evidence>
<feature type="transmembrane region" description="Helical" evidence="1">
    <location>
        <begin position="119"/>
        <end position="138"/>
    </location>
</feature>
<feature type="transmembrane region" description="Helical" evidence="1">
    <location>
        <begin position="190"/>
        <end position="206"/>
    </location>
</feature>
<reference evidence="4 5" key="1">
    <citation type="submission" date="2019-03" db="EMBL/GenBank/DDBJ databases">
        <title>Three New Species of Nocardioides, Nocardioides euryhalodurans sp. nov., Nocardioides seonyuensis sp. nov. and Nocardioides eburneoflavus sp. nov., Iolated from Soil.</title>
        <authorList>
            <person name="Roh S.G."/>
            <person name="Lee C."/>
            <person name="Kim M.-K."/>
            <person name="Kim S.B."/>
        </authorList>
    </citation>
    <scope>NUCLEOTIDE SEQUENCE [LARGE SCALE GENOMIC DNA]</scope>
    <source>
        <strain evidence="4 5">MMS17-SY117</strain>
    </source>
</reference>
<evidence type="ECO:0000259" key="3">
    <source>
        <dbReference type="Pfam" id="PF19040"/>
    </source>
</evidence>
<feature type="transmembrane region" description="Helical" evidence="1">
    <location>
        <begin position="245"/>
        <end position="264"/>
    </location>
</feature>
<feature type="transmembrane region" description="Helical" evidence="1">
    <location>
        <begin position="78"/>
        <end position="98"/>
    </location>
</feature>
<feature type="transmembrane region" description="Helical" evidence="1">
    <location>
        <begin position="276"/>
        <end position="294"/>
    </location>
</feature>
<evidence type="ECO:0000259" key="2">
    <source>
        <dbReference type="Pfam" id="PF01757"/>
    </source>
</evidence>
<gene>
    <name evidence="4" type="ORF">EXE57_15810</name>
</gene>
<keyword evidence="1" id="KW-0812">Transmembrane</keyword>
<dbReference type="EMBL" id="CP038267">
    <property type="protein sequence ID" value="QBR93573.1"/>
    <property type="molecule type" value="Genomic_DNA"/>
</dbReference>
<feature type="transmembrane region" description="Helical" evidence="1">
    <location>
        <begin position="399"/>
        <end position="424"/>
    </location>
</feature>
<dbReference type="KEGG" id="noy:EXE57_15810"/>
<feature type="transmembrane region" description="Helical" evidence="1">
    <location>
        <begin position="306"/>
        <end position="332"/>
    </location>
</feature>
<keyword evidence="5" id="KW-1185">Reference proteome</keyword>
<protein>
    <submittedName>
        <fullName evidence="4">Acyltransferase</fullName>
    </submittedName>
</protein>
<dbReference type="AlphaFoldDB" id="A0A4P7GNC6"/>
<evidence type="ECO:0000313" key="5">
    <source>
        <dbReference type="Proteomes" id="UP000294894"/>
    </source>
</evidence>
<proteinExistence type="predicted"/>
<dbReference type="GO" id="GO:0016747">
    <property type="term" value="F:acyltransferase activity, transferring groups other than amino-acyl groups"/>
    <property type="evidence" value="ECO:0007669"/>
    <property type="project" value="InterPro"/>
</dbReference>
<dbReference type="OrthoDB" id="3404679at2"/>
<dbReference type="GO" id="GO:0016020">
    <property type="term" value="C:membrane"/>
    <property type="evidence" value="ECO:0007669"/>
    <property type="project" value="TreeGrafter"/>
</dbReference>
<keyword evidence="4" id="KW-0012">Acyltransferase</keyword>
<organism evidence="4 5">
    <name type="scientific">Nocardioides euryhalodurans</name>
    <dbReference type="NCBI Taxonomy" id="2518370"/>
    <lineage>
        <taxon>Bacteria</taxon>
        <taxon>Bacillati</taxon>
        <taxon>Actinomycetota</taxon>
        <taxon>Actinomycetes</taxon>
        <taxon>Propionibacteriales</taxon>
        <taxon>Nocardioidaceae</taxon>
        <taxon>Nocardioides</taxon>
    </lineage>
</organism>
<evidence type="ECO:0000313" key="4">
    <source>
        <dbReference type="EMBL" id="QBR93573.1"/>
    </source>
</evidence>
<feature type="transmembrane region" description="Helical" evidence="1">
    <location>
        <begin position="213"/>
        <end position="233"/>
    </location>
</feature>
<dbReference type="PANTHER" id="PTHR23028:SF53">
    <property type="entry name" value="ACYL_TRANSF_3 DOMAIN-CONTAINING PROTEIN"/>
    <property type="match status" value="1"/>
</dbReference>
<accession>A0A4P7GNC6</accession>
<dbReference type="InterPro" id="IPR050879">
    <property type="entry name" value="Acyltransferase_3"/>
</dbReference>
<feature type="transmembrane region" description="Helical" evidence="1">
    <location>
        <begin position="344"/>
        <end position="361"/>
    </location>
</feature>
<feature type="domain" description="SGNH" evidence="3">
    <location>
        <begin position="487"/>
        <end position="722"/>
    </location>
</feature>
<dbReference type="PANTHER" id="PTHR23028">
    <property type="entry name" value="ACETYLTRANSFERASE"/>
    <property type="match status" value="1"/>
</dbReference>
<feature type="domain" description="Acyltransferase 3" evidence="2">
    <location>
        <begin position="52"/>
        <end position="380"/>
    </location>
</feature>
<name>A0A4P7GNC6_9ACTN</name>
<dbReference type="Pfam" id="PF01757">
    <property type="entry name" value="Acyl_transf_3"/>
    <property type="match status" value="1"/>
</dbReference>